<keyword evidence="13" id="KW-1185">Reference proteome</keyword>
<dbReference type="Pfam" id="PF05569">
    <property type="entry name" value="Peptidase_M56"/>
    <property type="match status" value="1"/>
</dbReference>
<dbReference type="Gene3D" id="3.30.1150.10">
    <property type="match status" value="1"/>
</dbReference>
<evidence type="ECO:0000313" key="13">
    <source>
        <dbReference type="Proteomes" id="UP001500067"/>
    </source>
</evidence>
<keyword evidence="4" id="KW-1003">Cell membrane</keyword>
<keyword evidence="3" id="KW-0813">Transport</keyword>
<dbReference type="SUPFAM" id="SSF74653">
    <property type="entry name" value="TolA/TonB C-terminal domain"/>
    <property type="match status" value="1"/>
</dbReference>
<reference evidence="13" key="1">
    <citation type="journal article" date="2019" name="Int. J. Syst. Evol. Microbiol.">
        <title>The Global Catalogue of Microorganisms (GCM) 10K type strain sequencing project: providing services to taxonomists for standard genome sequencing and annotation.</title>
        <authorList>
            <consortium name="The Broad Institute Genomics Platform"/>
            <consortium name="The Broad Institute Genome Sequencing Center for Infectious Disease"/>
            <person name="Wu L."/>
            <person name="Ma J."/>
        </authorList>
    </citation>
    <scope>NUCLEOTIDE SEQUENCE [LARGE SCALE GENOMIC DNA]</scope>
    <source>
        <strain evidence="13">JCM 32105</strain>
    </source>
</reference>
<evidence type="ECO:0000256" key="8">
    <source>
        <dbReference type="ARBA" id="ARBA00022989"/>
    </source>
</evidence>
<feature type="transmembrane region" description="Helical" evidence="10">
    <location>
        <begin position="255"/>
        <end position="274"/>
    </location>
</feature>
<comment type="caution">
    <text evidence="12">The sequence shown here is derived from an EMBL/GenBank/DDBJ whole genome shotgun (WGS) entry which is preliminary data.</text>
</comment>
<evidence type="ECO:0000259" key="11">
    <source>
        <dbReference type="PROSITE" id="PS52015"/>
    </source>
</evidence>
<dbReference type="Pfam" id="PF03544">
    <property type="entry name" value="TonB_C"/>
    <property type="match status" value="1"/>
</dbReference>
<sequence>MLYFIQATIYSALFYGLYMLLLRGRVAHAYNRAYLLSISAISLLLPMVQLPSFARSAMPATVVTLPAIDILGNAQHHAGILPGQWLLYGYLAVAVAALAVFAVQLVTCFRFLHGAHTARHMGQVHVFIGTGRGPGSFGRYIFFPGEDLPVDILRHELAHVSHRHTADVVYMRLLQCIFWPNVLLHIIFRELKVVHEFQADASAAAGREGYAHALLHTVLHAHRFSLSHTFFHHPIKRRIIMLQTPSGRAMRRTTIARSAIATLLLTASIIYLQGSTQLHAGPVPQAGKAKKVQKAADENVVPAKPSVDVAAFMGQNIKYPAVAKNKKIEGRVIVTFTVSEQGDVISPVVKKTPDPLLAEEAIRVLKLMPKWDPATKNGRAVASELCIPVVFRLQ</sequence>
<dbReference type="PANTHER" id="PTHR33446">
    <property type="entry name" value="PROTEIN TONB-RELATED"/>
    <property type="match status" value="1"/>
</dbReference>
<protein>
    <recommendedName>
        <fullName evidence="11">TonB C-terminal domain-containing protein</fullName>
    </recommendedName>
</protein>
<dbReference type="InterPro" id="IPR051045">
    <property type="entry name" value="TonB-dependent_transducer"/>
</dbReference>
<evidence type="ECO:0000256" key="2">
    <source>
        <dbReference type="ARBA" id="ARBA00006555"/>
    </source>
</evidence>
<accession>A0ABP8NMY4</accession>
<name>A0ABP8NMY4_9BACT</name>
<keyword evidence="6 10" id="KW-0812">Transmembrane</keyword>
<dbReference type="Proteomes" id="UP001500067">
    <property type="component" value="Unassembled WGS sequence"/>
</dbReference>
<dbReference type="PROSITE" id="PS52015">
    <property type="entry name" value="TONB_CTD"/>
    <property type="match status" value="1"/>
</dbReference>
<comment type="similarity">
    <text evidence="2">Belongs to the TonB family.</text>
</comment>
<keyword evidence="5" id="KW-0997">Cell inner membrane</keyword>
<dbReference type="InterPro" id="IPR037682">
    <property type="entry name" value="TonB_C"/>
</dbReference>
<gene>
    <name evidence="12" type="ORF">GCM10023093_30260</name>
</gene>
<evidence type="ECO:0000256" key="10">
    <source>
        <dbReference type="SAM" id="Phobius"/>
    </source>
</evidence>
<evidence type="ECO:0000256" key="6">
    <source>
        <dbReference type="ARBA" id="ARBA00022692"/>
    </source>
</evidence>
<dbReference type="InterPro" id="IPR006260">
    <property type="entry name" value="TonB/TolA_C"/>
</dbReference>
<evidence type="ECO:0000256" key="7">
    <source>
        <dbReference type="ARBA" id="ARBA00022927"/>
    </source>
</evidence>
<dbReference type="PANTHER" id="PTHR33446:SF2">
    <property type="entry name" value="PROTEIN TONB"/>
    <property type="match status" value="1"/>
</dbReference>
<feature type="transmembrane region" description="Helical" evidence="10">
    <location>
        <begin position="6"/>
        <end position="22"/>
    </location>
</feature>
<evidence type="ECO:0000256" key="3">
    <source>
        <dbReference type="ARBA" id="ARBA00022448"/>
    </source>
</evidence>
<proteinExistence type="inferred from homology"/>
<keyword evidence="9 10" id="KW-0472">Membrane</keyword>
<dbReference type="EMBL" id="BAABFA010000024">
    <property type="protein sequence ID" value="GAA4469946.1"/>
    <property type="molecule type" value="Genomic_DNA"/>
</dbReference>
<evidence type="ECO:0000313" key="12">
    <source>
        <dbReference type="EMBL" id="GAA4469946.1"/>
    </source>
</evidence>
<feature type="transmembrane region" description="Helical" evidence="10">
    <location>
        <begin position="87"/>
        <end position="112"/>
    </location>
</feature>
<comment type="subcellular location">
    <subcellularLocation>
        <location evidence="1">Cell inner membrane</location>
        <topology evidence="1">Single-pass membrane protein</topology>
        <orientation evidence="1">Periplasmic side</orientation>
    </subcellularLocation>
</comment>
<dbReference type="InterPro" id="IPR008756">
    <property type="entry name" value="Peptidase_M56"/>
</dbReference>
<dbReference type="RefSeq" id="WP_345085129.1">
    <property type="nucleotide sequence ID" value="NZ_BAABFA010000024.1"/>
</dbReference>
<feature type="transmembrane region" description="Helical" evidence="10">
    <location>
        <begin position="34"/>
        <end position="54"/>
    </location>
</feature>
<keyword evidence="8 10" id="KW-1133">Transmembrane helix</keyword>
<feature type="domain" description="TonB C-terminal" evidence="11">
    <location>
        <begin position="304"/>
        <end position="394"/>
    </location>
</feature>
<keyword evidence="7" id="KW-0653">Protein transport</keyword>
<dbReference type="NCBIfam" id="TIGR01352">
    <property type="entry name" value="tonB_Cterm"/>
    <property type="match status" value="1"/>
</dbReference>
<evidence type="ECO:0000256" key="9">
    <source>
        <dbReference type="ARBA" id="ARBA00023136"/>
    </source>
</evidence>
<evidence type="ECO:0000256" key="4">
    <source>
        <dbReference type="ARBA" id="ARBA00022475"/>
    </source>
</evidence>
<evidence type="ECO:0000256" key="1">
    <source>
        <dbReference type="ARBA" id="ARBA00004383"/>
    </source>
</evidence>
<evidence type="ECO:0000256" key="5">
    <source>
        <dbReference type="ARBA" id="ARBA00022519"/>
    </source>
</evidence>
<organism evidence="12 13">
    <name type="scientific">Nemorincola caseinilytica</name>
    <dbReference type="NCBI Taxonomy" id="2054315"/>
    <lineage>
        <taxon>Bacteria</taxon>
        <taxon>Pseudomonadati</taxon>
        <taxon>Bacteroidota</taxon>
        <taxon>Chitinophagia</taxon>
        <taxon>Chitinophagales</taxon>
        <taxon>Chitinophagaceae</taxon>
        <taxon>Nemorincola</taxon>
    </lineage>
</organism>